<evidence type="ECO:0000256" key="1">
    <source>
        <dbReference type="SAM" id="MobiDB-lite"/>
    </source>
</evidence>
<dbReference type="Proteomes" id="UP001268819">
    <property type="component" value="Unassembled WGS sequence"/>
</dbReference>
<name>A0ABU1PPS8_9PSEU</name>
<organism evidence="2 3">
    <name type="scientific">Saccharothrix longispora</name>
    <dbReference type="NCBI Taxonomy" id="33920"/>
    <lineage>
        <taxon>Bacteria</taxon>
        <taxon>Bacillati</taxon>
        <taxon>Actinomycetota</taxon>
        <taxon>Actinomycetes</taxon>
        <taxon>Pseudonocardiales</taxon>
        <taxon>Pseudonocardiaceae</taxon>
        <taxon>Saccharothrix</taxon>
    </lineage>
</organism>
<protein>
    <submittedName>
        <fullName evidence="2">Uncharacterized protein</fullName>
    </submittedName>
</protein>
<sequence length="90" mass="9368">MIRSPITTTTTTATTTTATTTTATATTDVPTDGEARTHRHGSTMRFDTPAPVSAVLDIPAGHVRFVAADRTDTAVEVRPANVKLALTGMA</sequence>
<dbReference type="EMBL" id="JAVDSG010000001">
    <property type="protein sequence ID" value="MDR6592672.1"/>
    <property type="molecule type" value="Genomic_DNA"/>
</dbReference>
<gene>
    <name evidence="2" type="ORF">J2S66_001056</name>
</gene>
<feature type="region of interest" description="Disordered" evidence="1">
    <location>
        <begin position="1"/>
        <end position="47"/>
    </location>
</feature>
<evidence type="ECO:0000313" key="2">
    <source>
        <dbReference type="EMBL" id="MDR6592672.1"/>
    </source>
</evidence>
<accession>A0ABU1PPS8</accession>
<proteinExistence type="predicted"/>
<evidence type="ECO:0000313" key="3">
    <source>
        <dbReference type="Proteomes" id="UP001268819"/>
    </source>
</evidence>
<feature type="compositionally biased region" description="Low complexity" evidence="1">
    <location>
        <begin position="7"/>
        <end position="27"/>
    </location>
</feature>
<dbReference type="RefSeq" id="WP_310304405.1">
    <property type="nucleotide sequence ID" value="NZ_BAAAXB010000001.1"/>
</dbReference>
<reference evidence="2 3" key="1">
    <citation type="submission" date="2023-07" db="EMBL/GenBank/DDBJ databases">
        <title>Sequencing the genomes of 1000 actinobacteria strains.</title>
        <authorList>
            <person name="Klenk H.-P."/>
        </authorList>
    </citation>
    <scope>NUCLEOTIDE SEQUENCE [LARGE SCALE GENOMIC DNA]</scope>
    <source>
        <strain evidence="2 3">DSM 43749</strain>
    </source>
</reference>
<comment type="caution">
    <text evidence="2">The sequence shown here is derived from an EMBL/GenBank/DDBJ whole genome shotgun (WGS) entry which is preliminary data.</text>
</comment>
<keyword evidence="3" id="KW-1185">Reference proteome</keyword>